<dbReference type="PANTHER" id="PTHR23517">
    <property type="entry name" value="RESISTANCE PROTEIN MDTM, PUTATIVE-RELATED-RELATED"/>
    <property type="match status" value="1"/>
</dbReference>
<evidence type="ECO:0000259" key="8">
    <source>
        <dbReference type="PROSITE" id="PS50850"/>
    </source>
</evidence>
<keyword evidence="5 7" id="KW-1133">Transmembrane helix</keyword>
<feature type="transmembrane region" description="Helical" evidence="7">
    <location>
        <begin position="241"/>
        <end position="260"/>
    </location>
</feature>
<reference evidence="9 10" key="1">
    <citation type="journal article" date="2021" name="Environ. Microbiol.">
        <title>Genetic insights into the dark matter of the mammalian gut microbiota through targeted genome reconstruction.</title>
        <authorList>
            <person name="Lugli G.A."/>
            <person name="Alessandri G."/>
            <person name="Milani C."/>
            <person name="Viappiani A."/>
            <person name="Fontana F."/>
            <person name="Tarracchini C."/>
            <person name="Mancabelli L."/>
            <person name="Argentini C."/>
            <person name="Ruiz L."/>
            <person name="Margolles A."/>
            <person name="van Sinderen D."/>
            <person name="Turroni F."/>
            <person name="Ventura M."/>
        </authorList>
    </citation>
    <scope>NUCLEOTIDE SEQUENCE [LARGE SCALE GENOMIC DNA]</scope>
    <source>
        <strain evidence="9 10">LC6</strain>
    </source>
</reference>
<keyword evidence="10" id="KW-1185">Reference proteome</keyword>
<evidence type="ECO:0000256" key="4">
    <source>
        <dbReference type="ARBA" id="ARBA00022692"/>
    </source>
</evidence>
<gene>
    <name evidence="9" type="ORF">JS530_02385</name>
</gene>
<keyword evidence="6 7" id="KW-0472">Membrane</keyword>
<accession>A0ABS5UUD2</accession>
<dbReference type="InterPro" id="IPR011701">
    <property type="entry name" value="MFS"/>
</dbReference>
<feature type="transmembrane region" description="Helical" evidence="7">
    <location>
        <begin position="103"/>
        <end position="125"/>
    </location>
</feature>
<feature type="transmembrane region" description="Helical" evidence="7">
    <location>
        <begin position="163"/>
        <end position="180"/>
    </location>
</feature>
<evidence type="ECO:0000256" key="3">
    <source>
        <dbReference type="ARBA" id="ARBA00022475"/>
    </source>
</evidence>
<dbReference type="PROSITE" id="PS50850">
    <property type="entry name" value="MFS"/>
    <property type="match status" value="1"/>
</dbReference>
<feature type="transmembrane region" description="Helical" evidence="7">
    <location>
        <begin position="296"/>
        <end position="318"/>
    </location>
</feature>
<evidence type="ECO:0000256" key="7">
    <source>
        <dbReference type="SAM" id="Phobius"/>
    </source>
</evidence>
<feature type="transmembrane region" description="Helical" evidence="7">
    <location>
        <begin position="73"/>
        <end position="91"/>
    </location>
</feature>
<dbReference type="RefSeq" id="WP_214375594.1">
    <property type="nucleotide sequence ID" value="NZ_JAFEJU010000001.1"/>
</dbReference>
<feature type="transmembrane region" description="Helical" evidence="7">
    <location>
        <begin position="330"/>
        <end position="347"/>
    </location>
</feature>
<feature type="domain" description="Major facilitator superfamily (MFS) profile" evidence="8">
    <location>
        <begin position="1"/>
        <end position="389"/>
    </location>
</feature>
<dbReference type="Proteomes" id="UP000711736">
    <property type="component" value="Unassembled WGS sequence"/>
</dbReference>
<evidence type="ECO:0000256" key="6">
    <source>
        <dbReference type="ARBA" id="ARBA00023136"/>
    </source>
</evidence>
<dbReference type="Pfam" id="PF07690">
    <property type="entry name" value="MFS_1"/>
    <property type="match status" value="1"/>
</dbReference>
<dbReference type="PANTHER" id="PTHR23517:SF3">
    <property type="entry name" value="INTEGRAL MEMBRANE TRANSPORT PROTEIN"/>
    <property type="match status" value="1"/>
</dbReference>
<keyword evidence="2" id="KW-0813">Transport</keyword>
<sequence>MAKSQARLKIGILSIAVMMQAASAISAAVPDMVETFSDHSTTSVQALVTIPSFSVMLFILLSSAIVKLIGKRNTVLLGLALSLVGGVIPAFTENFVIIEIGRFLFGAGTGMYTPLAVSLIGDFFTGDEQRNLVGYRSAISAFGSSLATFGAGLLLTLGWHQSYLVYGVLVAVIALFVWGYPKDADKKAEQEAEAAKAAGKGGLRGVSPIVWFGILMLFVYFNGMMVTYTSSGLAIKQMNLANQGMLSTSLAVAGFLGALVTMTYGRVFRVLGHFTPVVVMTIGAIGMFGMTVAGNMWVFTIFLIMTCSTSMLIPYVYGAILDDVPAGAKNLVISIAMAVNNCASFLSPYTVSFLGKIIGHTDSISSMRIAACLFIIDIAVFVVLAFARKKQQIASAAKNAEQAVAPAAEQVKAVAA</sequence>
<evidence type="ECO:0000313" key="9">
    <source>
        <dbReference type="EMBL" id="MBT1174368.1"/>
    </source>
</evidence>
<keyword evidence="4 7" id="KW-0812">Transmembrane</keyword>
<dbReference type="Gene3D" id="1.20.1250.20">
    <property type="entry name" value="MFS general substrate transporter like domains"/>
    <property type="match status" value="1"/>
</dbReference>
<evidence type="ECO:0000256" key="1">
    <source>
        <dbReference type="ARBA" id="ARBA00004651"/>
    </source>
</evidence>
<proteinExistence type="predicted"/>
<name>A0ABS5UUD2_9BIFI</name>
<dbReference type="InterPro" id="IPR050171">
    <property type="entry name" value="MFS_Transporters"/>
</dbReference>
<dbReference type="InterPro" id="IPR020846">
    <property type="entry name" value="MFS_dom"/>
</dbReference>
<feature type="transmembrane region" description="Helical" evidence="7">
    <location>
        <begin position="42"/>
        <end position="61"/>
    </location>
</feature>
<protein>
    <submittedName>
        <fullName evidence="9">MFS transporter</fullName>
    </submittedName>
</protein>
<feature type="transmembrane region" description="Helical" evidence="7">
    <location>
        <begin position="201"/>
        <end position="221"/>
    </location>
</feature>
<evidence type="ECO:0000313" key="10">
    <source>
        <dbReference type="Proteomes" id="UP000711736"/>
    </source>
</evidence>
<feature type="transmembrane region" description="Helical" evidence="7">
    <location>
        <begin position="137"/>
        <end position="157"/>
    </location>
</feature>
<feature type="transmembrane region" description="Helical" evidence="7">
    <location>
        <begin position="267"/>
        <end position="290"/>
    </location>
</feature>
<evidence type="ECO:0000256" key="2">
    <source>
        <dbReference type="ARBA" id="ARBA00022448"/>
    </source>
</evidence>
<evidence type="ECO:0000256" key="5">
    <source>
        <dbReference type="ARBA" id="ARBA00022989"/>
    </source>
</evidence>
<feature type="transmembrane region" description="Helical" evidence="7">
    <location>
        <begin position="367"/>
        <end position="387"/>
    </location>
</feature>
<dbReference type="SUPFAM" id="SSF103473">
    <property type="entry name" value="MFS general substrate transporter"/>
    <property type="match status" value="1"/>
</dbReference>
<dbReference type="InterPro" id="IPR036259">
    <property type="entry name" value="MFS_trans_sf"/>
</dbReference>
<comment type="subcellular location">
    <subcellularLocation>
        <location evidence="1">Cell membrane</location>
        <topology evidence="1">Multi-pass membrane protein</topology>
    </subcellularLocation>
</comment>
<organism evidence="9 10">
    <name type="scientific">Bifidobacterium colobi</name>
    <dbReference type="NCBI Taxonomy" id="2809026"/>
    <lineage>
        <taxon>Bacteria</taxon>
        <taxon>Bacillati</taxon>
        <taxon>Actinomycetota</taxon>
        <taxon>Actinomycetes</taxon>
        <taxon>Bifidobacteriales</taxon>
        <taxon>Bifidobacteriaceae</taxon>
        <taxon>Bifidobacterium</taxon>
    </lineage>
</organism>
<comment type="caution">
    <text evidence="9">The sequence shown here is derived from an EMBL/GenBank/DDBJ whole genome shotgun (WGS) entry which is preliminary data.</text>
</comment>
<dbReference type="EMBL" id="JAFEJU010000001">
    <property type="protein sequence ID" value="MBT1174368.1"/>
    <property type="molecule type" value="Genomic_DNA"/>
</dbReference>
<keyword evidence="3" id="KW-1003">Cell membrane</keyword>